<evidence type="ECO:0000313" key="2">
    <source>
        <dbReference type="Proteomes" id="UP000176996"/>
    </source>
</evidence>
<sequence length="205" mass="22722">MLVYNDTIPKKLDAVYLFGHTPENEIAILEHGATLVREGRTSRLLLCGGGRYFPSGDEVTCAYSGGISWKKQLISHGVPDEKIELLPRPAGLSHTGTEALQLAFWAIENTHRPGFKLGVVTVTGHLLRAFTNTISVFGDRPISVYAIPPKPLPWFQEASWSQGEGGQTRLESLEGELDRLNRYYAKGDIVSAGKVIQYIKKREGW</sequence>
<reference evidence="1 2" key="1">
    <citation type="journal article" date="2016" name="Nat. Commun.">
        <title>Thousands of microbial genomes shed light on interconnected biogeochemical processes in an aquifer system.</title>
        <authorList>
            <person name="Anantharaman K."/>
            <person name="Brown C.T."/>
            <person name="Hug L.A."/>
            <person name="Sharon I."/>
            <person name="Castelle C.J."/>
            <person name="Probst A.J."/>
            <person name="Thomas B.C."/>
            <person name="Singh A."/>
            <person name="Wilkins M.J."/>
            <person name="Karaoz U."/>
            <person name="Brodie E.L."/>
            <person name="Williams K.H."/>
            <person name="Hubbard S.S."/>
            <person name="Banfield J.F."/>
        </authorList>
    </citation>
    <scope>NUCLEOTIDE SEQUENCE [LARGE SCALE GENOMIC DNA]</scope>
</reference>
<accession>A0A1F6BSB4</accession>
<evidence type="ECO:0000313" key="1">
    <source>
        <dbReference type="EMBL" id="OGG39723.1"/>
    </source>
</evidence>
<name>A0A1F6BSB4_9BACT</name>
<evidence type="ECO:0008006" key="3">
    <source>
        <dbReference type="Google" id="ProtNLM"/>
    </source>
</evidence>
<dbReference type="AlphaFoldDB" id="A0A1F6BSB4"/>
<proteinExistence type="predicted"/>
<comment type="caution">
    <text evidence="1">The sequence shown here is derived from an EMBL/GenBank/DDBJ whole genome shotgun (WGS) entry which is preliminary data.</text>
</comment>
<protein>
    <recommendedName>
        <fullName evidence="3">DUF218 domain-containing protein</fullName>
    </recommendedName>
</protein>
<dbReference type="Proteomes" id="UP000176996">
    <property type="component" value="Unassembled WGS sequence"/>
</dbReference>
<organism evidence="1 2">
    <name type="scientific">Candidatus Jorgensenbacteria bacterium RIFCSPLOWO2_01_FULL_45_25b</name>
    <dbReference type="NCBI Taxonomy" id="1798471"/>
    <lineage>
        <taxon>Bacteria</taxon>
        <taxon>Candidatus Joergenseniibacteriota</taxon>
    </lineage>
</organism>
<gene>
    <name evidence="1" type="ORF">A3A21_00310</name>
</gene>
<dbReference type="EMBL" id="MFKK01000037">
    <property type="protein sequence ID" value="OGG39723.1"/>
    <property type="molecule type" value="Genomic_DNA"/>
</dbReference>